<protein>
    <recommendedName>
        <fullName evidence="4">DUF4175 domain-containing protein</fullName>
    </recommendedName>
</protein>
<proteinExistence type="predicted"/>
<gene>
    <name evidence="2" type="ORF">COT52_01540</name>
</gene>
<name>A0A2H0X7F7_UNCKA</name>
<dbReference type="AlphaFoldDB" id="A0A2H0X7F7"/>
<evidence type="ECO:0008006" key="4">
    <source>
        <dbReference type="Google" id="ProtNLM"/>
    </source>
</evidence>
<dbReference type="Proteomes" id="UP000231414">
    <property type="component" value="Unassembled WGS sequence"/>
</dbReference>
<evidence type="ECO:0000256" key="1">
    <source>
        <dbReference type="SAM" id="Phobius"/>
    </source>
</evidence>
<feature type="transmembrane region" description="Helical" evidence="1">
    <location>
        <begin position="7"/>
        <end position="27"/>
    </location>
</feature>
<keyword evidence="1" id="KW-0812">Transmembrane</keyword>
<comment type="caution">
    <text evidence="2">The sequence shown here is derived from an EMBL/GenBank/DDBJ whole genome shotgun (WGS) entry which is preliminary data.</text>
</comment>
<evidence type="ECO:0000313" key="3">
    <source>
        <dbReference type="Proteomes" id="UP000231414"/>
    </source>
</evidence>
<evidence type="ECO:0000313" key="2">
    <source>
        <dbReference type="EMBL" id="PIS20867.1"/>
    </source>
</evidence>
<keyword evidence="1" id="KW-1133">Transmembrane helix</keyword>
<feature type="transmembrane region" description="Helical" evidence="1">
    <location>
        <begin position="33"/>
        <end position="57"/>
    </location>
</feature>
<accession>A0A2H0X7F7</accession>
<keyword evidence="1" id="KW-0472">Membrane</keyword>
<sequence>MGNFVESAFLFVIGVFIVLGLITLLWFPEWLVVWLWLGLPVLAFILMVLALVCPLLVRERAVR</sequence>
<organism evidence="2 3">
    <name type="scientific">candidate division WWE3 bacterium CG08_land_8_20_14_0_20_43_13</name>
    <dbReference type="NCBI Taxonomy" id="1975087"/>
    <lineage>
        <taxon>Bacteria</taxon>
        <taxon>Katanobacteria</taxon>
    </lineage>
</organism>
<reference evidence="3" key="1">
    <citation type="submission" date="2017-09" db="EMBL/GenBank/DDBJ databases">
        <title>Depth-based differentiation of microbial function through sediment-hosted aquifers and enrichment of novel symbionts in the deep terrestrial subsurface.</title>
        <authorList>
            <person name="Probst A.J."/>
            <person name="Ladd B."/>
            <person name="Jarett J.K."/>
            <person name="Geller-Mcgrath D.E."/>
            <person name="Sieber C.M.K."/>
            <person name="Emerson J.B."/>
            <person name="Anantharaman K."/>
            <person name="Thomas B.C."/>
            <person name="Malmstrom R."/>
            <person name="Stieglmeier M."/>
            <person name="Klingl A."/>
            <person name="Woyke T."/>
            <person name="Ryan C.M."/>
            <person name="Banfield J.F."/>
        </authorList>
    </citation>
    <scope>NUCLEOTIDE SEQUENCE [LARGE SCALE GENOMIC DNA]</scope>
</reference>
<dbReference type="EMBL" id="PEYW01000023">
    <property type="protein sequence ID" value="PIS20867.1"/>
    <property type="molecule type" value="Genomic_DNA"/>
</dbReference>